<feature type="chain" id="PRO_5039680325" evidence="1">
    <location>
        <begin position="42"/>
        <end position="189"/>
    </location>
</feature>
<dbReference type="RefSeq" id="WP_210156530.1">
    <property type="nucleotide sequence ID" value="NZ_JAFCNB010000007.1"/>
</dbReference>
<dbReference type="AlphaFoldDB" id="A0A941AKG8"/>
<feature type="signal peptide" evidence="1">
    <location>
        <begin position="1"/>
        <end position="41"/>
    </location>
</feature>
<dbReference type="PROSITE" id="PS51257">
    <property type="entry name" value="PROKAR_LIPOPROTEIN"/>
    <property type="match status" value="1"/>
</dbReference>
<evidence type="ECO:0000256" key="1">
    <source>
        <dbReference type="SAM" id="SignalP"/>
    </source>
</evidence>
<evidence type="ECO:0000313" key="3">
    <source>
        <dbReference type="Proteomes" id="UP000674234"/>
    </source>
</evidence>
<reference evidence="2" key="1">
    <citation type="submission" date="2021-02" db="EMBL/GenBank/DDBJ databases">
        <title>Draft genome sequence of Microbispora sp. RL4-1S isolated from rice leaves in Thailand.</title>
        <authorList>
            <person name="Muangham S."/>
            <person name="Duangmal K."/>
        </authorList>
    </citation>
    <scope>NUCLEOTIDE SEQUENCE</scope>
    <source>
        <strain evidence="2">RL4-1S</strain>
    </source>
</reference>
<accession>A0A941AKG8</accession>
<comment type="caution">
    <text evidence="2">The sequence shown here is derived from an EMBL/GenBank/DDBJ whole genome shotgun (WGS) entry which is preliminary data.</text>
</comment>
<name>A0A941AKG8_9ACTN</name>
<dbReference type="Proteomes" id="UP000674234">
    <property type="component" value="Unassembled WGS sequence"/>
</dbReference>
<protein>
    <submittedName>
        <fullName evidence="2">Uncharacterized protein</fullName>
    </submittedName>
</protein>
<sequence length="189" mass="19367">MISRKCSSASGSRTAGRLLAWGAAATVACATMGLGSAAAGAATENTAAVNHQVQAQPQWLDSTFMVIPATNANTPGRVFRVSANGGIPWILDPNTGVWQNLRGIQGSQGATVVNITVANRTPMASEVGVDASLVITARTSDSQIWQTTCRWGTATGTSPLPATTTATFFPNSPNLTPPCGPNWVPAGSV</sequence>
<organism evidence="2 3">
    <name type="scientific">Microbispora oryzae</name>
    <dbReference type="NCBI Taxonomy" id="2806554"/>
    <lineage>
        <taxon>Bacteria</taxon>
        <taxon>Bacillati</taxon>
        <taxon>Actinomycetota</taxon>
        <taxon>Actinomycetes</taxon>
        <taxon>Streptosporangiales</taxon>
        <taxon>Streptosporangiaceae</taxon>
        <taxon>Microbispora</taxon>
    </lineage>
</organism>
<gene>
    <name evidence="2" type="ORF">JOL79_15585</name>
</gene>
<keyword evidence="3" id="KW-1185">Reference proteome</keyword>
<keyword evidence="1" id="KW-0732">Signal</keyword>
<dbReference type="EMBL" id="JAFCNB010000007">
    <property type="protein sequence ID" value="MBP2705238.1"/>
    <property type="molecule type" value="Genomic_DNA"/>
</dbReference>
<evidence type="ECO:0000313" key="2">
    <source>
        <dbReference type="EMBL" id="MBP2705238.1"/>
    </source>
</evidence>
<proteinExistence type="predicted"/>